<dbReference type="Proteomes" id="UP000216024">
    <property type="component" value="Unassembled WGS sequence"/>
</dbReference>
<dbReference type="OrthoDB" id="5753718at2"/>
<accession>A0A267MNY3</accession>
<feature type="transmembrane region" description="Helical" evidence="1">
    <location>
        <begin position="236"/>
        <end position="258"/>
    </location>
</feature>
<feature type="transmembrane region" description="Helical" evidence="1">
    <location>
        <begin position="160"/>
        <end position="179"/>
    </location>
</feature>
<keyword evidence="1" id="KW-1133">Transmembrane helix</keyword>
<keyword evidence="3" id="KW-1185">Reference proteome</keyword>
<dbReference type="PANTHER" id="PTHR41771">
    <property type="entry name" value="MEMBRANE PROTEIN-RELATED"/>
    <property type="match status" value="1"/>
</dbReference>
<dbReference type="InterPro" id="IPR012507">
    <property type="entry name" value="YibE_F"/>
</dbReference>
<keyword evidence="1" id="KW-0472">Membrane</keyword>
<feature type="transmembrane region" description="Helical" evidence="1">
    <location>
        <begin position="333"/>
        <end position="356"/>
    </location>
</feature>
<dbReference type="Pfam" id="PF07907">
    <property type="entry name" value="YibE_F"/>
    <property type="match status" value="1"/>
</dbReference>
<dbReference type="AlphaFoldDB" id="A0A267MNY3"/>
<sequence length="359" mass="39453">MKKILIVMIFITFLSNISYGQVVNKDEYSEARALVIKANDPTEKNGERIQLVKLKILEGKYENKIVKVKHIIGEETTLVREVKKGDRVILSIDKRDKIVNIYISNYGRREYVYYISIIFILLLLVIGKKKGIKSTISLGLTILAIFKILLPAILKGYNPIFITVAMCSFITIITMFMVGGINYKSISAIIGTIVGIIIGGSIAIIVGNKGHVTGMSSESASMLMFIPQEVEFNFKYILFSGIIMGALGAIMDVGMSIASSVEEVYKANKETSHRKLFLSGMNVGKDVMGTMSNTLILAYVGSNIPLLLLLMAHGNTVPNILDLELIVVEIIRALSGSIGLIMTIPITAFAASFLICKEK</sequence>
<organism evidence="2 3">
    <name type="scientific">Anaeromicrobium sediminis</name>
    <dbReference type="NCBI Taxonomy" id="1478221"/>
    <lineage>
        <taxon>Bacteria</taxon>
        <taxon>Bacillati</taxon>
        <taxon>Bacillota</taxon>
        <taxon>Clostridia</taxon>
        <taxon>Peptostreptococcales</taxon>
        <taxon>Thermotaleaceae</taxon>
        <taxon>Anaeromicrobium</taxon>
    </lineage>
</organism>
<feature type="transmembrane region" description="Helical" evidence="1">
    <location>
        <begin position="134"/>
        <end position="154"/>
    </location>
</feature>
<evidence type="ECO:0008006" key="4">
    <source>
        <dbReference type="Google" id="ProtNLM"/>
    </source>
</evidence>
<dbReference type="PANTHER" id="PTHR41771:SF1">
    <property type="entry name" value="MEMBRANE PROTEIN"/>
    <property type="match status" value="1"/>
</dbReference>
<evidence type="ECO:0000313" key="3">
    <source>
        <dbReference type="Proteomes" id="UP000216024"/>
    </source>
</evidence>
<comment type="caution">
    <text evidence="2">The sequence shown here is derived from an EMBL/GenBank/DDBJ whole genome shotgun (WGS) entry which is preliminary data.</text>
</comment>
<evidence type="ECO:0000256" key="1">
    <source>
        <dbReference type="SAM" id="Phobius"/>
    </source>
</evidence>
<reference evidence="2 3" key="1">
    <citation type="submission" date="2017-06" db="EMBL/GenBank/DDBJ databases">
        <title>Draft genome sequence of anaerobic fermentative bacterium Anaeromicrobium sediminis DY2726D isolated from West Pacific Ocean sediments.</title>
        <authorList>
            <person name="Zeng X."/>
        </authorList>
    </citation>
    <scope>NUCLEOTIDE SEQUENCE [LARGE SCALE GENOMIC DNA]</scope>
    <source>
        <strain evidence="2 3">DY2726D</strain>
    </source>
</reference>
<feature type="transmembrane region" description="Helical" evidence="1">
    <location>
        <begin position="295"/>
        <end position="313"/>
    </location>
</feature>
<evidence type="ECO:0000313" key="2">
    <source>
        <dbReference type="EMBL" id="PAB60450.1"/>
    </source>
</evidence>
<gene>
    <name evidence="2" type="ORF">CCE28_06020</name>
</gene>
<name>A0A267MNY3_9FIRM</name>
<keyword evidence="1" id="KW-0812">Transmembrane</keyword>
<feature type="transmembrane region" description="Helical" evidence="1">
    <location>
        <begin position="186"/>
        <end position="206"/>
    </location>
</feature>
<protein>
    <recommendedName>
        <fullName evidence="4">YibE/F family protein</fullName>
    </recommendedName>
</protein>
<feature type="transmembrane region" description="Helical" evidence="1">
    <location>
        <begin position="111"/>
        <end position="127"/>
    </location>
</feature>
<proteinExistence type="predicted"/>
<dbReference type="RefSeq" id="WP_095131971.1">
    <property type="nucleotide sequence ID" value="NZ_NIBG01000003.1"/>
</dbReference>
<dbReference type="EMBL" id="NIBG01000003">
    <property type="protein sequence ID" value="PAB60450.1"/>
    <property type="molecule type" value="Genomic_DNA"/>
</dbReference>